<keyword evidence="5" id="KW-0808">Transferase</keyword>
<accession>A0A9X3WKY1</accession>
<evidence type="ECO:0000256" key="12">
    <source>
        <dbReference type="RuleBase" id="RU361274"/>
    </source>
</evidence>
<dbReference type="GO" id="GO:0005507">
    <property type="term" value="F:copper ion binding"/>
    <property type="evidence" value="ECO:0007669"/>
    <property type="project" value="TreeGrafter"/>
</dbReference>
<evidence type="ECO:0000313" key="13">
    <source>
        <dbReference type="EMBL" id="MDC3420570.1"/>
    </source>
</evidence>
<comment type="similarity">
    <text evidence="4 12">Belongs to the purine nucleoside phosphorylase YfiH/LACC1 family.</text>
</comment>
<dbReference type="PANTHER" id="PTHR30616">
    <property type="entry name" value="UNCHARACTERIZED PROTEIN YFIH"/>
    <property type="match status" value="1"/>
</dbReference>
<dbReference type="Pfam" id="PF02578">
    <property type="entry name" value="Cu-oxidase_4"/>
    <property type="match status" value="1"/>
</dbReference>
<evidence type="ECO:0000256" key="2">
    <source>
        <dbReference type="ARBA" id="ARBA00001947"/>
    </source>
</evidence>
<sequence length="268" mass="30031">MEPFEKADERDLLIINEWTKLNEQLIAGITTRHGGVSSAPFRSMNLGFHVPDNHEDVLVNRQIISRQLQIPLEKWVMGQQTHGTSVAIVSDQDAGRGAKNQIDSISGVDGLITNEKGLLCTAMFADCVPVYFFDPKTGWIGIAHAGWRGTVNQIVVQVINSLVEQGSHLRDVMVVIGPCIGKHAYEVDKNVIDHIPDSYKPNVVTRKTNGHYLLDLRQLNKDILMDLGLEEKNIAVSQYCTYEDQMFFSHRRDQGLTGRMLGFVGYKV</sequence>
<keyword evidence="6" id="KW-0479">Metal-binding</keyword>
<evidence type="ECO:0000256" key="11">
    <source>
        <dbReference type="ARBA" id="ARBA00049893"/>
    </source>
</evidence>
<gene>
    <name evidence="13" type="primary">pgeF</name>
    <name evidence="13" type="ORF">NC661_09345</name>
</gene>
<keyword evidence="7" id="KW-0378">Hydrolase</keyword>
<dbReference type="NCBIfam" id="TIGR00726">
    <property type="entry name" value="peptidoglycan editing factor PgeF"/>
    <property type="match status" value="1"/>
</dbReference>
<comment type="catalytic activity">
    <reaction evidence="1">
        <text>inosine + phosphate = alpha-D-ribose 1-phosphate + hypoxanthine</text>
        <dbReference type="Rhea" id="RHEA:27646"/>
        <dbReference type="ChEBI" id="CHEBI:17368"/>
        <dbReference type="ChEBI" id="CHEBI:17596"/>
        <dbReference type="ChEBI" id="CHEBI:43474"/>
        <dbReference type="ChEBI" id="CHEBI:57720"/>
        <dbReference type="EC" id="2.4.2.1"/>
    </reaction>
    <physiologicalReaction direction="left-to-right" evidence="1">
        <dbReference type="Rhea" id="RHEA:27647"/>
    </physiologicalReaction>
</comment>
<dbReference type="InterPro" id="IPR011324">
    <property type="entry name" value="Cytotoxic_necrot_fac-like_cat"/>
</dbReference>
<evidence type="ECO:0000256" key="5">
    <source>
        <dbReference type="ARBA" id="ARBA00022679"/>
    </source>
</evidence>
<dbReference type="Gene3D" id="3.60.140.10">
    <property type="entry name" value="CNF1/YfiH-like putative cysteine hydrolases"/>
    <property type="match status" value="1"/>
</dbReference>
<comment type="catalytic activity">
    <reaction evidence="11">
        <text>S-methyl-5'-thioadenosine + phosphate = 5-(methylsulfanyl)-alpha-D-ribose 1-phosphate + adenine</text>
        <dbReference type="Rhea" id="RHEA:11852"/>
        <dbReference type="ChEBI" id="CHEBI:16708"/>
        <dbReference type="ChEBI" id="CHEBI:17509"/>
        <dbReference type="ChEBI" id="CHEBI:43474"/>
        <dbReference type="ChEBI" id="CHEBI:58533"/>
        <dbReference type="EC" id="2.4.2.28"/>
    </reaction>
    <physiologicalReaction direction="left-to-right" evidence="11">
        <dbReference type="Rhea" id="RHEA:11853"/>
    </physiologicalReaction>
</comment>
<dbReference type="AlphaFoldDB" id="A0A9X3WKY1"/>
<name>A0A9X3WKY1_9BACI</name>
<evidence type="ECO:0000313" key="14">
    <source>
        <dbReference type="Proteomes" id="UP001145072"/>
    </source>
</evidence>
<organism evidence="13 14">
    <name type="scientific">Aquibacillus koreensis</name>
    <dbReference type="NCBI Taxonomy" id="279446"/>
    <lineage>
        <taxon>Bacteria</taxon>
        <taxon>Bacillati</taxon>
        <taxon>Bacillota</taxon>
        <taxon>Bacilli</taxon>
        <taxon>Bacillales</taxon>
        <taxon>Bacillaceae</taxon>
        <taxon>Aquibacillus</taxon>
    </lineage>
</organism>
<evidence type="ECO:0000256" key="4">
    <source>
        <dbReference type="ARBA" id="ARBA00007353"/>
    </source>
</evidence>
<keyword evidence="14" id="KW-1185">Reference proteome</keyword>
<dbReference type="SUPFAM" id="SSF64438">
    <property type="entry name" value="CNF1/YfiH-like putative cysteine hydrolases"/>
    <property type="match status" value="1"/>
</dbReference>
<dbReference type="EMBL" id="JAMQJZ010000006">
    <property type="protein sequence ID" value="MDC3420570.1"/>
    <property type="molecule type" value="Genomic_DNA"/>
</dbReference>
<comment type="cofactor">
    <cofactor evidence="2">
        <name>Zn(2+)</name>
        <dbReference type="ChEBI" id="CHEBI:29105"/>
    </cofactor>
</comment>
<dbReference type="GO" id="GO:0016787">
    <property type="term" value="F:hydrolase activity"/>
    <property type="evidence" value="ECO:0007669"/>
    <property type="project" value="UniProtKB-KW"/>
</dbReference>
<comment type="catalytic activity">
    <reaction evidence="10">
        <text>adenosine + phosphate = alpha-D-ribose 1-phosphate + adenine</text>
        <dbReference type="Rhea" id="RHEA:27642"/>
        <dbReference type="ChEBI" id="CHEBI:16335"/>
        <dbReference type="ChEBI" id="CHEBI:16708"/>
        <dbReference type="ChEBI" id="CHEBI:43474"/>
        <dbReference type="ChEBI" id="CHEBI:57720"/>
        <dbReference type="EC" id="2.4.2.1"/>
    </reaction>
    <physiologicalReaction direction="left-to-right" evidence="10">
        <dbReference type="Rhea" id="RHEA:27643"/>
    </physiologicalReaction>
</comment>
<dbReference type="Proteomes" id="UP001145072">
    <property type="component" value="Unassembled WGS sequence"/>
</dbReference>
<dbReference type="InterPro" id="IPR038371">
    <property type="entry name" value="Cu_polyphenol_OxRdtase_sf"/>
</dbReference>
<evidence type="ECO:0000256" key="7">
    <source>
        <dbReference type="ARBA" id="ARBA00022801"/>
    </source>
</evidence>
<dbReference type="InterPro" id="IPR003730">
    <property type="entry name" value="Cu_polyphenol_OxRdtase"/>
</dbReference>
<dbReference type="GO" id="GO:0017061">
    <property type="term" value="F:S-methyl-5-thioadenosine phosphorylase activity"/>
    <property type="evidence" value="ECO:0007669"/>
    <property type="project" value="UniProtKB-EC"/>
</dbReference>
<evidence type="ECO:0000256" key="9">
    <source>
        <dbReference type="ARBA" id="ARBA00047989"/>
    </source>
</evidence>
<comment type="caution">
    <text evidence="13">The sequence shown here is derived from an EMBL/GenBank/DDBJ whole genome shotgun (WGS) entry which is preliminary data.</text>
</comment>
<dbReference type="PANTHER" id="PTHR30616:SF2">
    <property type="entry name" value="PURINE NUCLEOSIDE PHOSPHORYLASE LACC1"/>
    <property type="match status" value="1"/>
</dbReference>
<evidence type="ECO:0000256" key="10">
    <source>
        <dbReference type="ARBA" id="ARBA00048968"/>
    </source>
</evidence>
<dbReference type="CDD" id="cd16833">
    <property type="entry name" value="YfiH"/>
    <property type="match status" value="1"/>
</dbReference>
<evidence type="ECO:0000256" key="1">
    <source>
        <dbReference type="ARBA" id="ARBA00000553"/>
    </source>
</evidence>
<comment type="catalytic activity">
    <reaction evidence="9">
        <text>adenosine + H2O + H(+) = inosine + NH4(+)</text>
        <dbReference type="Rhea" id="RHEA:24408"/>
        <dbReference type="ChEBI" id="CHEBI:15377"/>
        <dbReference type="ChEBI" id="CHEBI:15378"/>
        <dbReference type="ChEBI" id="CHEBI:16335"/>
        <dbReference type="ChEBI" id="CHEBI:17596"/>
        <dbReference type="ChEBI" id="CHEBI:28938"/>
        <dbReference type="EC" id="3.5.4.4"/>
    </reaction>
    <physiologicalReaction direction="left-to-right" evidence="9">
        <dbReference type="Rhea" id="RHEA:24409"/>
    </physiologicalReaction>
</comment>
<protein>
    <recommendedName>
        <fullName evidence="12">Purine nucleoside phosphorylase</fullName>
    </recommendedName>
</protein>
<keyword evidence="8" id="KW-0862">Zinc</keyword>
<evidence type="ECO:0000256" key="3">
    <source>
        <dbReference type="ARBA" id="ARBA00003215"/>
    </source>
</evidence>
<proteinExistence type="inferred from homology"/>
<evidence type="ECO:0000256" key="8">
    <source>
        <dbReference type="ARBA" id="ARBA00022833"/>
    </source>
</evidence>
<reference evidence="13" key="1">
    <citation type="submission" date="2022-06" db="EMBL/GenBank/DDBJ databases">
        <title>Aquibacillus sp. a new bacterium isolated from soil saline samples.</title>
        <authorList>
            <person name="Galisteo C."/>
            <person name="De La Haba R."/>
            <person name="Sanchez-Porro C."/>
            <person name="Ventosa A."/>
        </authorList>
    </citation>
    <scope>NUCLEOTIDE SEQUENCE</scope>
    <source>
        <strain evidence="13">JCM 12387</strain>
    </source>
</reference>
<dbReference type="RefSeq" id="WP_259872121.1">
    <property type="nucleotide sequence ID" value="NZ_JAMQJZ010000006.1"/>
</dbReference>
<evidence type="ECO:0000256" key="6">
    <source>
        <dbReference type="ARBA" id="ARBA00022723"/>
    </source>
</evidence>
<comment type="function">
    <text evidence="3">Purine nucleoside enzyme that catalyzes the phosphorolysis of adenosine and inosine nucleosides, yielding D-ribose 1-phosphate and the respective free bases, adenine and hypoxanthine. Also catalyzes the phosphorolysis of S-methyl-5'-thioadenosine into adenine and S-methyl-5-thio-alpha-D-ribose 1-phosphate. Also has adenosine deaminase activity.</text>
</comment>